<organism evidence="1 2">
    <name type="scientific">Blastopirellula marina</name>
    <dbReference type="NCBI Taxonomy" id="124"/>
    <lineage>
        <taxon>Bacteria</taxon>
        <taxon>Pseudomonadati</taxon>
        <taxon>Planctomycetota</taxon>
        <taxon>Planctomycetia</taxon>
        <taxon>Pirellulales</taxon>
        <taxon>Pirellulaceae</taxon>
        <taxon>Blastopirellula</taxon>
    </lineage>
</organism>
<accession>A0A2S8GSX1</accession>
<sequence length="79" mass="9169">MTDAEDFTVVALCSDPFDLRTDYVRCKLFGRSAEGFDEEEYYESFFHVNIAGGFVFWNEKDTDYRVPLLRGMCQSESSN</sequence>
<proteinExistence type="predicted"/>
<name>A0A2S8GSX1_9BACT</name>
<reference evidence="1 2" key="1">
    <citation type="submission" date="2018-02" db="EMBL/GenBank/DDBJ databases">
        <title>Comparative genomes isolates from brazilian mangrove.</title>
        <authorList>
            <person name="Araujo J.E."/>
            <person name="Taketani R.G."/>
            <person name="Silva M.C.P."/>
            <person name="Loureco M.V."/>
            <person name="Andreote F.D."/>
        </authorList>
    </citation>
    <scope>NUCLEOTIDE SEQUENCE [LARGE SCALE GENOMIC DNA]</scope>
    <source>
        <strain evidence="1 2">Nap-Phe MGV</strain>
    </source>
</reference>
<dbReference type="AlphaFoldDB" id="A0A2S8GSX1"/>
<dbReference type="EMBL" id="PUHZ01000005">
    <property type="protein sequence ID" value="PQO47517.1"/>
    <property type="molecule type" value="Genomic_DNA"/>
</dbReference>
<dbReference type="OrthoDB" id="2989979at2"/>
<protein>
    <submittedName>
        <fullName evidence="1">Uncharacterized protein</fullName>
    </submittedName>
</protein>
<gene>
    <name evidence="1" type="ORF">C5Y93_04330</name>
</gene>
<evidence type="ECO:0000313" key="1">
    <source>
        <dbReference type="EMBL" id="PQO47517.1"/>
    </source>
</evidence>
<evidence type="ECO:0000313" key="2">
    <source>
        <dbReference type="Proteomes" id="UP000237819"/>
    </source>
</evidence>
<comment type="caution">
    <text evidence="1">The sequence shown here is derived from an EMBL/GenBank/DDBJ whole genome shotgun (WGS) entry which is preliminary data.</text>
</comment>
<dbReference type="Proteomes" id="UP000237819">
    <property type="component" value="Unassembled WGS sequence"/>
</dbReference>